<dbReference type="GO" id="GO:0005634">
    <property type="term" value="C:nucleus"/>
    <property type="evidence" value="ECO:0007669"/>
    <property type="project" value="TreeGrafter"/>
</dbReference>
<proteinExistence type="predicted"/>
<dbReference type="AlphaFoldDB" id="A0AA88L779"/>
<dbReference type="GO" id="GO:0051028">
    <property type="term" value="P:mRNA transport"/>
    <property type="evidence" value="ECO:0007669"/>
    <property type="project" value="TreeGrafter"/>
</dbReference>
<dbReference type="GO" id="GO:0048170">
    <property type="term" value="P:positive regulation of long-term neuronal synaptic plasticity"/>
    <property type="evidence" value="ECO:0007669"/>
    <property type="project" value="TreeGrafter"/>
</dbReference>
<dbReference type="Pfam" id="PF17904">
    <property type="entry name" value="KH_9"/>
    <property type="match status" value="1"/>
</dbReference>
<dbReference type="InterPro" id="IPR040472">
    <property type="entry name" value="FMRP_KH0"/>
</dbReference>
<feature type="domain" description="Agenet-like" evidence="2">
    <location>
        <begin position="27"/>
        <end position="82"/>
    </location>
</feature>
<feature type="domain" description="Synaptic functional regulator FMRP KH0" evidence="1">
    <location>
        <begin position="157"/>
        <end position="239"/>
    </location>
</feature>
<evidence type="ECO:0000259" key="2">
    <source>
        <dbReference type="Pfam" id="PF18336"/>
    </source>
</evidence>
<dbReference type="InterPro" id="IPR041560">
    <property type="entry name" value="Tudor_FRM1"/>
</dbReference>
<dbReference type="Gene3D" id="2.30.30.140">
    <property type="match status" value="2"/>
</dbReference>
<organism evidence="3 4">
    <name type="scientific">Artemia franciscana</name>
    <name type="common">Brine shrimp</name>
    <name type="synonym">Artemia sanfranciscana</name>
    <dbReference type="NCBI Taxonomy" id="6661"/>
    <lineage>
        <taxon>Eukaryota</taxon>
        <taxon>Metazoa</taxon>
        <taxon>Ecdysozoa</taxon>
        <taxon>Arthropoda</taxon>
        <taxon>Crustacea</taxon>
        <taxon>Branchiopoda</taxon>
        <taxon>Anostraca</taxon>
        <taxon>Artemiidae</taxon>
        <taxon>Artemia</taxon>
    </lineage>
</organism>
<dbReference type="PANTHER" id="PTHR10603">
    <property type="entry name" value="FRAGILE X MENTAL RETARDATION SYNDROME-RELATED PROTEIN"/>
    <property type="match status" value="1"/>
</dbReference>
<protein>
    <recommendedName>
        <fullName evidence="5">Tudor domain-containing protein</fullName>
    </recommendedName>
</protein>
<dbReference type="GO" id="GO:0098793">
    <property type="term" value="C:presynapse"/>
    <property type="evidence" value="ECO:0007669"/>
    <property type="project" value="GOC"/>
</dbReference>
<dbReference type="GO" id="GO:0010494">
    <property type="term" value="C:cytoplasmic stress granule"/>
    <property type="evidence" value="ECO:0007669"/>
    <property type="project" value="TreeGrafter"/>
</dbReference>
<dbReference type="GO" id="GO:0003730">
    <property type="term" value="F:mRNA 3'-UTR binding"/>
    <property type="evidence" value="ECO:0007669"/>
    <property type="project" value="TreeGrafter"/>
</dbReference>
<accession>A0AA88L779</accession>
<dbReference type="GO" id="GO:0043005">
    <property type="term" value="C:neuron projection"/>
    <property type="evidence" value="ECO:0007669"/>
    <property type="project" value="TreeGrafter"/>
</dbReference>
<dbReference type="GO" id="GO:0045182">
    <property type="term" value="F:translation regulator activity"/>
    <property type="evidence" value="ECO:0007669"/>
    <property type="project" value="TreeGrafter"/>
</dbReference>
<dbReference type="Proteomes" id="UP001187531">
    <property type="component" value="Unassembled WGS sequence"/>
</dbReference>
<dbReference type="Pfam" id="PF18336">
    <property type="entry name" value="Tudor_FRX1"/>
    <property type="match status" value="1"/>
</dbReference>
<gene>
    <name evidence="3" type="ORF">QYM36_005089</name>
</gene>
<dbReference type="EMBL" id="JAVRJZ010000008">
    <property type="protein sequence ID" value="KAK2719487.1"/>
    <property type="molecule type" value="Genomic_DNA"/>
</dbReference>
<comment type="caution">
    <text evidence="3">The sequence shown here is derived from an EMBL/GenBank/DDBJ whole genome shotgun (WGS) entry which is preliminary data.</text>
</comment>
<dbReference type="GO" id="GO:0048513">
    <property type="term" value="P:animal organ development"/>
    <property type="evidence" value="ECO:0007669"/>
    <property type="project" value="TreeGrafter"/>
</dbReference>
<keyword evidence="4" id="KW-1185">Reference proteome</keyword>
<dbReference type="InterPro" id="IPR040148">
    <property type="entry name" value="FMR1"/>
</dbReference>
<name>A0AA88L779_ARTSF</name>
<dbReference type="PANTHER" id="PTHR10603:SF7">
    <property type="entry name" value="FRAGILE X MESSENGER RIBONUCLEOPROTEIN 1 HOMOLOG"/>
    <property type="match status" value="1"/>
</dbReference>
<evidence type="ECO:0000313" key="3">
    <source>
        <dbReference type="EMBL" id="KAK2719487.1"/>
    </source>
</evidence>
<evidence type="ECO:0000313" key="4">
    <source>
        <dbReference type="Proteomes" id="UP001187531"/>
    </source>
</evidence>
<dbReference type="GO" id="GO:0045727">
    <property type="term" value="P:positive regulation of translation"/>
    <property type="evidence" value="ECO:0007669"/>
    <property type="project" value="TreeGrafter"/>
</dbReference>
<dbReference type="GO" id="GO:0043488">
    <property type="term" value="P:regulation of mRNA stability"/>
    <property type="evidence" value="ECO:0007669"/>
    <property type="project" value="TreeGrafter"/>
</dbReference>
<evidence type="ECO:0000259" key="1">
    <source>
        <dbReference type="Pfam" id="PF17904"/>
    </source>
</evidence>
<reference evidence="3" key="1">
    <citation type="submission" date="2023-07" db="EMBL/GenBank/DDBJ databases">
        <title>Chromosome-level genome assembly of Artemia franciscana.</title>
        <authorList>
            <person name="Jo E."/>
        </authorList>
    </citation>
    <scope>NUCLEOTIDE SEQUENCE</scope>
    <source>
        <tissue evidence="3">Whole body</tissue>
    </source>
</reference>
<evidence type="ECO:0008006" key="5">
    <source>
        <dbReference type="Google" id="ProtNLM"/>
    </source>
</evidence>
<dbReference type="GO" id="GO:0099577">
    <property type="term" value="P:regulation of translation at presynapse, modulating synaptic transmission"/>
    <property type="evidence" value="ECO:0007669"/>
    <property type="project" value="TreeGrafter"/>
</dbReference>
<feature type="non-terminal residue" evidence="3">
    <location>
        <position position="1"/>
    </location>
</feature>
<sequence>QKRKKELKSGKENFIIVMEFIFLMEDLLVEVLLDDGHYYEAILTDVTDTEIVVTFENMLTVMGGRKDLETKNYPFAKARLPPLKDTTGAAPSYAEGQEIEVYYTLFGYYRATIKEILIDGEFFSVQHFNPEYPIVTYYEIVPVDRIRVPNPNPPLTKDDFVKFHINIPTNLRDIAKKYRIHKDFQLRISAAICRFEPGSGDLVCISRDDWSQKAAYEFIDIHINTLREKAEGFKKLEEKAIQLRSKLEEEEFFKEWTERIGENIHVSTSEQSTSGLGEQEIQFSVLNRTEEEHMLVESKR</sequence>